<feature type="domain" description="KilA-N" evidence="1">
    <location>
        <begin position="1"/>
        <end position="103"/>
    </location>
</feature>
<evidence type="ECO:0000259" key="1">
    <source>
        <dbReference type="PROSITE" id="PS51301"/>
    </source>
</evidence>
<dbReference type="InterPro" id="IPR017880">
    <property type="entry name" value="KilA_N"/>
</dbReference>
<dbReference type="InterPro" id="IPR036887">
    <property type="entry name" value="HTH_APSES_sf"/>
</dbReference>
<protein>
    <submittedName>
        <fullName evidence="2">KilA-N domain-containing protein</fullName>
    </submittedName>
</protein>
<comment type="caution">
    <text evidence="2">The sequence shown here is derived from an EMBL/GenBank/DDBJ whole genome shotgun (WGS) entry which is preliminary data.</text>
</comment>
<dbReference type="PROSITE" id="PS51301">
    <property type="entry name" value="KILA_N"/>
    <property type="match status" value="1"/>
</dbReference>
<keyword evidence="3" id="KW-1185">Reference proteome</keyword>
<evidence type="ECO:0000313" key="3">
    <source>
        <dbReference type="Proteomes" id="UP000660885"/>
    </source>
</evidence>
<dbReference type="InterPro" id="IPR018004">
    <property type="entry name" value="KilA/APSES_HTH"/>
</dbReference>
<dbReference type="EMBL" id="JAETWB010000033">
    <property type="protein sequence ID" value="MBL6081685.1"/>
    <property type="molecule type" value="Genomic_DNA"/>
</dbReference>
<dbReference type="Pfam" id="PF04383">
    <property type="entry name" value="KilA-N"/>
    <property type="match status" value="1"/>
</dbReference>
<sequence>MLNLTDMWRAAGCPEYRRPIHWLVLKETTRFRTHAQTYWTDPDGPVSQNIIQDDIIRLDPDGFVATARGRLGGTWAHWQLALAYARYLSPEFHLWCNTVVRAALTGTTAGPQPTTIRCGSTFRGSSAPCTTGSTRSSGIRRT</sequence>
<dbReference type="SMART" id="SM01252">
    <property type="entry name" value="KilA-N"/>
    <property type="match status" value="1"/>
</dbReference>
<dbReference type="Proteomes" id="UP000660885">
    <property type="component" value="Unassembled WGS sequence"/>
</dbReference>
<accession>A0ABS1UC13</accession>
<name>A0ABS1UC13_9PROT</name>
<dbReference type="RefSeq" id="WP_202834899.1">
    <property type="nucleotide sequence ID" value="NZ_JAETWB010000033.1"/>
</dbReference>
<dbReference type="SUPFAM" id="SSF54616">
    <property type="entry name" value="DNA-binding domain of Mlu1-box binding protein MBP1"/>
    <property type="match status" value="1"/>
</dbReference>
<proteinExistence type="predicted"/>
<evidence type="ECO:0000313" key="2">
    <source>
        <dbReference type="EMBL" id="MBL6081685.1"/>
    </source>
</evidence>
<reference evidence="2 3" key="1">
    <citation type="submission" date="2021-01" db="EMBL/GenBank/DDBJ databases">
        <title>Belnapia mucosa sp. nov. and Belnapia arida sp. nov., isolated from the Tabernas Desert (Almeria, Spain).</title>
        <authorList>
            <person name="Molina-Menor E."/>
            <person name="Vidal-Verdu A."/>
            <person name="Calonge A."/>
            <person name="Satari L."/>
            <person name="Pereto J."/>
            <person name="Porcar M."/>
        </authorList>
    </citation>
    <scope>NUCLEOTIDE SEQUENCE [LARGE SCALE GENOMIC DNA]</scope>
    <source>
        <strain evidence="2 3">T18</strain>
    </source>
</reference>
<gene>
    <name evidence="2" type="ORF">JMJ56_27235</name>
</gene>
<organism evidence="2 3">
    <name type="scientific">Belnapia arida</name>
    <dbReference type="NCBI Taxonomy" id="2804533"/>
    <lineage>
        <taxon>Bacteria</taxon>
        <taxon>Pseudomonadati</taxon>
        <taxon>Pseudomonadota</taxon>
        <taxon>Alphaproteobacteria</taxon>
        <taxon>Acetobacterales</taxon>
        <taxon>Roseomonadaceae</taxon>
        <taxon>Belnapia</taxon>
    </lineage>
</organism>